<reference evidence="2 3" key="1">
    <citation type="submission" date="2018-06" db="EMBL/GenBank/DDBJ databases">
        <authorList>
            <consortium name="Pathogen Informatics"/>
            <person name="Doyle S."/>
        </authorList>
    </citation>
    <scope>NUCLEOTIDE SEQUENCE [LARGE SCALE GENOMIC DNA]</scope>
    <source>
        <strain evidence="2 3">NCTC4824</strain>
    </source>
</reference>
<dbReference type="Proteomes" id="UP000249134">
    <property type="component" value="Chromosome 1"/>
</dbReference>
<proteinExistence type="predicted"/>
<keyword evidence="1" id="KW-0812">Transmembrane</keyword>
<protein>
    <submittedName>
        <fullName evidence="2">Uncharacterized protein</fullName>
    </submittedName>
</protein>
<keyword evidence="3" id="KW-1185">Reference proteome</keyword>
<evidence type="ECO:0000313" key="3">
    <source>
        <dbReference type="Proteomes" id="UP000249134"/>
    </source>
</evidence>
<keyword evidence="1" id="KW-0472">Membrane</keyword>
<dbReference type="AlphaFoldDB" id="A0A2X4WQC8"/>
<accession>A0A2X4WQC8</accession>
<gene>
    <name evidence="2" type="ORF">NCTC4824_03434</name>
</gene>
<name>A0A2X4WQC8_LEDLE</name>
<evidence type="ECO:0000256" key="1">
    <source>
        <dbReference type="SAM" id="Phobius"/>
    </source>
</evidence>
<keyword evidence="1" id="KW-1133">Transmembrane helix</keyword>
<evidence type="ECO:0000313" key="2">
    <source>
        <dbReference type="EMBL" id="SQI61868.1"/>
    </source>
</evidence>
<organism evidence="2 3">
    <name type="scientific">Lederbergia lenta</name>
    <name type="common">Bacillus lentus</name>
    <dbReference type="NCBI Taxonomy" id="1467"/>
    <lineage>
        <taxon>Bacteria</taxon>
        <taxon>Bacillati</taxon>
        <taxon>Bacillota</taxon>
        <taxon>Bacilli</taxon>
        <taxon>Bacillales</taxon>
        <taxon>Bacillaceae</taxon>
        <taxon>Lederbergia</taxon>
    </lineage>
</organism>
<dbReference type="RefSeq" id="WP_066141786.1">
    <property type="nucleotide sequence ID" value="NZ_CBCSGM010000003.1"/>
</dbReference>
<sequence>MDNHDEKLLKKLEEFHVEVPEFPMRKKKVHRLANWLFEEVPIPSVSMNLTGKGMILIQMMPLVIIVLTLIPLLF</sequence>
<dbReference type="STRING" id="1348624.GCA_001591545_02345"/>
<dbReference type="KEGG" id="blen:NCTC4824_03434"/>
<feature type="transmembrane region" description="Helical" evidence="1">
    <location>
        <begin position="53"/>
        <end position="73"/>
    </location>
</feature>
<dbReference type="EMBL" id="LS483476">
    <property type="protein sequence ID" value="SQI61868.1"/>
    <property type="molecule type" value="Genomic_DNA"/>
</dbReference>